<evidence type="ECO:0000313" key="1">
    <source>
        <dbReference type="EMBL" id="RNF01031.1"/>
    </source>
</evidence>
<organism evidence="1 2">
    <name type="scientific">Trypanosoma conorhini</name>
    <dbReference type="NCBI Taxonomy" id="83891"/>
    <lineage>
        <taxon>Eukaryota</taxon>
        <taxon>Discoba</taxon>
        <taxon>Euglenozoa</taxon>
        <taxon>Kinetoplastea</taxon>
        <taxon>Metakinetoplastina</taxon>
        <taxon>Trypanosomatida</taxon>
        <taxon>Trypanosomatidae</taxon>
        <taxon>Trypanosoma</taxon>
    </lineage>
</organism>
<dbReference type="EMBL" id="MKKU01000849">
    <property type="protein sequence ID" value="RNF01031.1"/>
    <property type="molecule type" value="Genomic_DNA"/>
</dbReference>
<accession>A0A3R7N6H5</accession>
<protein>
    <submittedName>
        <fullName evidence="1">Uncharacterized protein</fullName>
    </submittedName>
</protein>
<comment type="caution">
    <text evidence="1">The sequence shown here is derived from an EMBL/GenBank/DDBJ whole genome shotgun (WGS) entry which is preliminary data.</text>
</comment>
<dbReference type="RefSeq" id="XP_029224369.1">
    <property type="nucleotide sequence ID" value="XM_029375519.1"/>
</dbReference>
<name>A0A3R7N6H5_9TRYP</name>
<evidence type="ECO:0000313" key="2">
    <source>
        <dbReference type="Proteomes" id="UP000284403"/>
    </source>
</evidence>
<reference evidence="1 2" key="1">
    <citation type="journal article" date="2018" name="BMC Genomics">
        <title>Genomic comparison of Trypanosoma conorhini and Trypanosoma rangeli to Trypanosoma cruzi strains of high and low virulence.</title>
        <authorList>
            <person name="Bradwell K.R."/>
            <person name="Koparde V.N."/>
            <person name="Matveyev A.V."/>
            <person name="Serrano M.G."/>
            <person name="Alves J.M."/>
            <person name="Parikh H."/>
            <person name="Huang B."/>
            <person name="Lee V."/>
            <person name="Espinosa-Alvarez O."/>
            <person name="Ortiz P.A."/>
            <person name="Costa-Martins A.G."/>
            <person name="Teixeira M.M."/>
            <person name="Buck G.A."/>
        </authorList>
    </citation>
    <scope>NUCLEOTIDE SEQUENCE [LARGE SCALE GENOMIC DNA]</scope>
    <source>
        <strain evidence="1 2">025E</strain>
    </source>
</reference>
<keyword evidence="2" id="KW-1185">Reference proteome</keyword>
<proteinExistence type="predicted"/>
<dbReference type="GeneID" id="40322287"/>
<dbReference type="AlphaFoldDB" id="A0A3R7N6H5"/>
<dbReference type="Proteomes" id="UP000284403">
    <property type="component" value="Unassembled WGS sequence"/>
</dbReference>
<sequence length="194" mass="20368">MDPHCLAHGRAATRALYSDFSEKFPLLSTLNAFDVNLSSLLICFSDFFCVSLLLLLPETDVHSQTTLRSALGSCGIQTGFASPSVLPDTPNLPAAACTLPSSTHSLSDSLSPRVWPHAAFSPAPSRVLLLLLLPRSRLRLAAVCAFGRLSPLLSHAVLAAAPSHLSVNAGGIRVDASGVRVSSDDAPNTLVSAR</sequence>
<gene>
    <name evidence="1" type="ORF">Tco025E_08676</name>
</gene>